<dbReference type="RefSeq" id="WP_147070597.1">
    <property type="nucleotide sequence ID" value="NZ_BHVU01000109.1"/>
</dbReference>
<feature type="domain" description="MACPF" evidence="1">
    <location>
        <begin position="98"/>
        <end position="411"/>
    </location>
</feature>
<dbReference type="Pfam" id="PF01823">
    <property type="entry name" value="MACPF"/>
    <property type="match status" value="1"/>
</dbReference>
<dbReference type="AlphaFoldDB" id="A0A510PI03"/>
<sequence length="543" mass="61372">MPSEIIEPLLGRVIATGDNVVPGFGGTYVIANIHPFPNEYLNGNHIGDSFKVKDTNLFSRGALLELSVAPGGGMHTATFVRSDEDLIEQSQGSSQTADSVPSTNERSRISDMGILGIGYDVIDMQAKEPIAKFTYEKPDQVFVWNGQEIVIPDQIIFTPSPRGNWNTLNFTDKITTARQYQTKIKALVGLEATDPETDLTFKGTAKFANDLFTQSSQKYSLEMYEAYYDFVFLQMNNIRLKGCIMPSVNTEAVNCDLDVDKITRFYNTYGTHVVTQLDVGGQMHVRTMLRVDAESSKKINEQKINISAQVRLEDKDHVKGDLGFSNRDENTNELFREVSKKEVWLTGGDITAPDADTWRQTLANSSIPTQKLSALNQYVIGHRFICNLSDQENQMLYPINLKYTEIYEVLDINEEQKTAFKQALKSYLNGINPFKETPQRLKPDMDDSNPVKEKQKITFEMTGWMATYETYAGLHAKPGARAIVRCKSDAEPGGWTEKIIYAGEHIKLREKTPYFSRYMHVEVVKIFDDDEAVVFAENRLVSW</sequence>
<evidence type="ECO:0000313" key="3">
    <source>
        <dbReference type="Proteomes" id="UP000321223"/>
    </source>
</evidence>
<dbReference type="InterPro" id="IPR020864">
    <property type="entry name" value="MACPF"/>
</dbReference>
<name>A0A510PI03_MICAE</name>
<organism evidence="2 3">
    <name type="scientific">Microcystis aeruginosa 11-30S32</name>
    <dbReference type="NCBI Taxonomy" id="2358142"/>
    <lineage>
        <taxon>Bacteria</taxon>
        <taxon>Bacillati</taxon>
        <taxon>Cyanobacteriota</taxon>
        <taxon>Cyanophyceae</taxon>
        <taxon>Oscillatoriophycideae</taxon>
        <taxon>Chroococcales</taxon>
        <taxon>Microcystaceae</taxon>
        <taxon>Microcystis</taxon>
    </lineage>
</organism>
<dbReference type="PROSITE" id="PS51412">
    <property type="entry name" value="MACPF_2"/>
    <property type="match status" value="1"/>
</dbReference>
<reference evidence="2 3" key="1">
    <citation type="journal article" date="2019" name="Appl. Environ. Microbiol.">
        <title>Co-occurrence of broad and narrow host-range viruses infecting the toxic bloom-forming cyanobacterium Microcystis aeruginosa.</title>
        <authorList>
            <person name="Morimoto D."/>
            <person name="Tominaga K."/>
            <person name="Nishimura Y."/>
            <person name="Yoshida N."/>
            <person name="Kimura S."/>
            <person name="Sako Y."/>
            <person name="Yoshida T."/>
        </authorList>
    </citation>
    <scope>NUCLEOTIDE SEQUENCE [LARGE SCALE GENOMIC DNA]</scope>
    <source>
        <strain evidence="2 3">11-30S32</strain>
    </source>
</reference>
<protein>
    <recommendedName>
        <fullName evidence="1">MACPF domain-containing protein</fullName>
    </recommendedName>
</protein>
<evidence type="ECO:0000259" key="1">
    <source>
        <dbReference type="PROSITE" id="PS51412"/>
    </source>
</evidence>
<comment type="caution">
    <text evidence="2">The sequence shown here is derived from an EMBL/GenBank/DDBJ whole genome shotgun (WGS) entry which is preliminary data.</text>
</comment>
<accession>A0A510PI03</accession>
<proteinExistence type="predicted"/>
<evidence type="ECO:0000313" key="2">
    <source>
        <dbReference type="EMBL" id="GCA93447.1"/>
    </source>
</evidence>
<dbReference type="EMBL" id="BHVU01000109">
    <property type="protein sequence ID" value="GCA93447.1"/>
    <property type="molecule type" value="Genomic_DNA"/>
</dbReference>
<gene>
    <name evidence="2" type="ORF">MAE30S32_20990</name>
</gene>
<dbReference type="Proteomes" id="UP000321223">
    <property type="component" value="Unassembled WGS sequence"/>
</dbReference>